<evidence type="ECO:0000313" key="2">
    <source>
        <dbReference type="EMBL" id="CAD8076577.1"/>
    </source>
</evidence>
<proteinExistence type="predicted"/>
<dbReference type="Proteomes" id="UP000688137">
    <property type="component" value="Unassembled WGS sequence"/>
</dbReference>
<evidence type="ECO:0000256" key="1">
    <source>
        <dbReference type="SAM" id="MobiDB-lite"/>
    </source>
</evidence>
<organism evidence="2 3">
    <name type="scientific">Paramecium primaurelia</name>
    <dbReference type="NCBI Taxonomy" id="5886"/>
    <lineage>
        <taxon>Eukaryota</taxon>
        <taxon>Sar</taxon>
        <taxon>Alveolata</taxon>
        <taxon>Ciliophora</taxon>
        <taxon>Intramacronucleata</taxon>
        <taxon>Oligohymenophorea</taxon>
        <taxon>Peniculida</taxon>
        <taxon>Parameciidae</taxon>
        <taxon>Paramecium</taxon>
    </lineage>
</organism>
<comment type="caution">
    <text evidence="2">The sequence shown here is derived from an EMBL/GenBank/DDBJ whole genome shotgun (WGS) entry which is preliminary data.</text>
</comment>
<dbReference type="AlphaFoldDB" id="A0A8S1M8W2"/>
<name>A0A8S1M8W2_PARPR</name>
<gene>
    <name evidence="2" type="ORF">PPRIM_AZ9-3.1.T0560208</name>
</gene>
<dbReference type="EMBL" id="CAJJDM010000057">
    <property type="protein sequence ID" value="CAD8076577.1"/>
    <property type="molecule type" value="Genomic_DNA"/>
</dbReference>
<feature type="region of interest" description="Disordered" evidence="1">
    <location>
        <begin position="54"/>
        <end position="79"/>
    </location>
</feature>
<accession>A0A8S1M8W2</accession>
<evidence type="ECO:0000313" key="3">
    <source>
        <dbReference type="Proteomes" id="UP000688137"/>
    </source>
</evidence>
<protein>
    <submittedName>
        <fullName evidence="2">Uncharacterized protein</fullName>
    </submittedName>
</protein>
<keyword evidence="3" id="KW-1185">Reference proteome</keyword>
<feature type="compositionally biased region" description="Polar residues" evidence="1">
    <location>
        <begin position="55"/>
        <end position="66"/>
    </location>
</feature>
<reference evidence="2" key="1">
    <citation type="submission" date="2021-01" db="EMBL/GenBank/DDBJ databases">
        <authorList>
            <consortium name="Genoscope - CEA"/>
            <person name="William W."/>
        </authorList>
    </citation>
    <scope>NUCLEOTIDE SEQUENCE</scope>
</reference>
<sequence>MYQPRRLSPASSSPLYRNVNVQQQNQIKLQLKQITPTNNIPPYVQIISQNHHKQNTYSSYENNSRQISKERESSQSNQSKDQIFNQYQNESLFQHHTQSLIQKSEINQVYSYIDNIYKTQKSEIFKVLDHQNKQIEFLQQIILNQTQQQQNTASQFLQLQTQLEEKLSNFINKQIKDLSNRLQNTYKTELEQTNKHIEKLRAQIFQINITNSKLITEKLQTSSFNGTENLIINHSQSHKPLLSDNQTNNLDQNIKIIKNNYLIDKDYQTQSHYPLNDITNIQMKYIKSLQSSLQNSKLSKCSSSNNNKNQQEGSPIELFNEQNVLDSLDNIKVFDPQLQQQSDIPSDTTNNQLSMDLSQARMSTIQENENEEDECIYQIVENNQNQTKFRNLKKSKDQIKTKQSKSKTLYY</sequence>